<evidence type="ECO:0000313" key="2">
    <source>
        <dbReference type="EMBL" id="RDH81941.1"/>
    </source>
</evidence>
<dbReference type="EMBL" id="QFXE01000021">
    <property type="protein sequence ID" value="RDH81941.1"/>
    <property type="molecule type" value="Genomic_DNA"/>
</dbReference>
<sequence>MMKKKEKKKLKKKDKVRVLDAAENQDGVRDLKQRIKRLESELKHCKNTIEALRHQVKDKKTEKNKKRKPGNSAVKSLRAQQSTTVAVAQRNAWKRHRYLRDRYDFYLDNSHGKPDARDLADKDLRQEYGEDAGFSKQELEHILS</sequence>
<organism evidence="2 3">
    <name type="scientific">endosymbiont of Escarpia spicata</name>
    <dbReference type="NCBI Taxonomy" id="2200908"/>
    <lineage>
        <taxon>Bacteria</taxon>
        <taxon>Pseudomonadati</taxon>
        <taxon>Pseudomonadota</taxon>
        <taxon>Gammaproteobacteria</taxon>
        <taxon>sulfur-oxidizing symbionts</taxon>
    </lineage>
</organism>
<feature type="region of interest" description="Disordered" evidence="1">
    <location>
        <begin position="50"/>
        <end position="83"/>
    </location>
</feature>
<dbReference type="AlphaFoldDB" id="A0A370DAN7"/>
<comment type="caution">
    <text evidence="2">The sequence shown here is derived from an EMBL/GenBank/DDBJ whole genome shotgun (WGS) entry which is preliminary data.</text>
</comment>
<evidence type="ECO:0000313" key="3">
    <source>
        <dbReference type="Proteomes" id="UP000254771"/>
    </source>
</evidence>
<name>A0A370DAN7_9GAMM</name>
<protein>
    <submittedName>
        <fullName evidence="2">Uncharacterized protein</fullName>
    </submittedName>
</protein>
<keyword evidence="3" id="KW-1185">Reference proteome</keyword>
<reference evidence="2 3" key="1">
    <citation type="journal article" date="2018" name="ISME J.">
        <title>Endosymbiont genomes yield clues of tubeworm success.</title>
        <authorList>
            <person name="Li Y."/>
            <person name="Liles M.R."/>
            <person name="Halanych K.M."/>
        </authorList>
    </citation>
    <scope>NUCLEOTIDE SEQUENCE [LARGE SCALE GENOMIC DNA]</scope>
    <source>
        <strain evidence="2">A1462</strain>
    </source>
</reference>
<feature type="compositionally biased region" description="Basic and acidic residues" evidence="1">
    <location>
        <begin position="51"/>
        <end position="61"/>
    </location>
</feature>
<evidence type="ECO:0000256" key="1">
    <source>
        <dbReference type="SAM" id="MobiDB-lite"/>
    </source>
</evidence>
<dbReference type="Proteomes" id="UP000254771">
    <property type="component" value="Unassembled WGS sequence"/>
</dbReference>
<proteinExistence type="predicted"/>
<gene>
    <name evidence="2" type="ORF">DIZ78_15970</name>
</gene>
<accession>A0A370DAN7</accession>